<dbReference type="Proteomes" id="UP001162992">
    <property type="component" value="Chromosome 4"/>
</dbReference>
<evidence type="ECO:0000313" key="2">
    <source>
        <dbReference type="Proteomes" id="UP001162992"/>
    </source>
</evidence>
<comment type="caution">
    <text evidence="1">The sequence shown here is derived from an EMBL/GenBank/DDBJ whole genome shotgun (WGS) entry which is preliminary data.</text>
</comment>
<accession>A0ACC2DZT9</accession>
<protein>
    <submittedName>
        <fullName evidence="1">Uncharacterized protein</fullName>
    </submittedName>
</protein>
<dbReference type="EMBL" id="CM055095">
    <property type="protein sequence ID" value="KAJ7559751.1"/>
    <property type="molecule type" value="Genomic_DNA"/>
</dbReference>
<name>A0ACC2DZT9_DIPCM</name>
<keyword evidence="2" id="KW-1185">Reference proteome</keyword>
<sequence>MQEAGRCNKIEARYGRKAKLQKVEDDSFEGNLLSGEEGLASSSDQAYAKEKELQISVGSSIDCKESGSKESVSPEVLRQQAQEEKSKYSLLKREGKSAEALKAFKRGKELERQADALALSIRKSARMALAAASQANAPNSDAQRTILQEDNKIKPSLATEEQKEVKKNSRRFVNDQKARTAPQDEKDEYAEALKELGWTEADLSKSETKEKNPPDAVSKTPTTNTPAYGSLDSGSMQMEILGHKRRALALKREGKLGEAKEELKKAKLLERQLQELEVADSEEEPEDELAALMKSLEKTEDVRLKGLPVSETVPAQELTLDANFWTNIGDGADDDNSHELVTEDDMNDPDMISALRSMGWTEEAAALERFSAPGDNKKEATADELKLMAVTEGDMYDPQMLAMLRALESDKEPIMSQVNSAASAFNPRQVSVLQQEVLSLKKAALSLRREGKSEQAKEELRQAKHLEQKLLRLQAEQSTKENFQYGEEDLEVQPLHQGKIGKSDEADDLVEVTDTDMHDPELMNILKGLGWQEESMLQDMNSSEVENLVPDISSLPQPTAPRLRLQGLVTPHLNKSELQKSLLGRKRNALMLRRQGKLDEAEEELKAAKTVERQLEQLQAVQESGKVDLVISNNAMHFNPTDGYKFSRPADLETEDDEVTIEDMNDPGMLANLLDLGWKDAQSEAAESSIDSELEGHHKSTESKGDEEDSFPKLDIVFSGMDATHISKDKKLSGQSTDSARETLASNKSALVQSVKPTEVDNKGEIVVSTETSLASAKLNQDPNIVGTSSTASTASLQQEILAYKRRALAYKREGSLADAKKELSYAKVLETQFDIQKVGATFAEHEPVQTVRKAGADVLVFQSIIQESKVTPLIAKVAQVAGPPLEKPIENKNISGVSGERRQTAQQHAKRGKDRMKLQRESLAHKRKALALRREGKIEEADSEFQLAKSLEQQMEELEDVDQGHGSVPSGSGLVRGNQSSLQRHPDDGLDMVDDVFDPQILSALKGLGWKESDILGNSENKSARGAPVNMSQMHTSSIEPVFTMKTGNDPGSLHGSTQLAGSEKKRELEQEIKAHKLQAVELKRAGKQGDALNALREAKRLEKILVSMAPQ</sequence>
<gene>
    <name evidence="1" type="ORF">O6H91_04G099800</name>
</gene>
<proteinExistence type="predicted"/>
<organism evidence="1 2">
    <name type="scientific">Diphasiastrum complanatum</name>
    <name type="common">Issler's clubmoss</name>
    <name type="synonym">Lycopodium complanatum</name>
    <dbReference type="NCBI Taxonomy" id="34168"/>
    <lineage>
        <taxon>Eukaryota</taxon>
        <taxon>Viridiplantae</taxon>
        <taxon>Streptophyta</taxon>
        <taxon>Embryophyta</taxon>
        <taxon>Tracheophyta</taxon>
        <taxon>Lycopodiopsida</taxon>
        <taxon>Lycopodiales</taxon>
        <taxon>Lycopodiaceae</taxon>
        <taxon>Lycopodioideae</taxon>
        <taxon>Diphasiastrum</taxon>
    </lineage>
</organism>
<reference evidence="2" key="1">
    <citation type="journal article" date="2024" name="Proc. Natl. Acad. Sci. U.S.A.">
        <title>Extraordinary preservation of gene collinearity over three hundred million years revealed in homosporous lycophytes.</title>
        <authorList>
            <person name="Li C."/>
            <person name="Wickell D."/>
            <person name="Kuo L.Y."/>
            <person name="Chen X."/>
            <person name="Nie B."/>
            <person name="Liao X."/>
            <person name="Peng D."/>
            <person name="Ji J."/>
            <person name="Jenkins J."/>
            <person name="Williams M."/>
            <person name="Shu S."/>
            <person name="Plott C."/>
            <person name="Barry K."/>
            <person name="Rajasekar S."/>
            <person name="Grimwood J."/>
            <person name="Han X."/>
            <person name="Sun S."/>
            <person name="Hou Z."/>
            <person name="He W."/>
            <person name="Dai G."/>
            <person name="Sun C."/>
            <person name="Schmutz J."/>
            <person name="Leebens-Mack J.H."/>
            <person name="Li F.W."/>
            <person name="Wang L."/>
        </authorList>
    </citation>
    <scope>NUCLEOTIDE SEQUENCE [LARGE SCALE GENOMIC DNA]</scope>
    <source>
        <strain evidence="2">cv. PW_Plant_1</strain>
    </source>
</reference>
<evidence type="ECO:0000313" key="1">
    <source>
        <dbReference type="EMBL" id="KAJ7559751.1"/>
    </source>
</evidence>